<dbReference type="OrthoDB" id="655030at2759"/>
<dbReference type="AlphaFoldDB" id="A0A9P3HD14"/>
<dbReference type="SUPFAM" id="SSF51905">
    <property type="entry name" value="FAD/NAD(P)-binding domain"/>
    <property type="match status" value="1"/>
</dbReference>
<evidence type="ECO:0000256" key="3">
    <source>
        <dbReference type="ARBA" id="ARBA00022827"/>
    </source>
</evidence>
<dbReference type="PANTHER" id="PTHR47356:SF2">
    <property type="entry name" value="FAD-BINDING DOMAIN-CONTAINING PROTEIN-RELATED"/>
    <property type="match status" value="1"/>
</dbReference>
<feature type="region of interest" description="Disordered" evidence="5">
    <location>
        <begin position="424"/>
        <end position="451"/>
    </location>
</feature>
<dbReference type="Gene3D" id="3.50.50.60">
    <property type="entry name" value="FAD/NAD(P)-binding domain"/>
    <property type="match status" value="1"/>
</dbReference>
<keyword evidence="4" id="KW-0560">Oxidoreductase</keyword>
<reference evidence="7" key="2">
    <citation type="journal article" date="2022" name="Microbiol. Resour. Announc.">
        <title>Whole-Genome Sequence of Entomortierella parvispora E1425, a Mucoromycotan Fungus Associated with Burkholderiaceae-Related Endosymbiotic Bacteria.</title>
        <authorList>
            <person name="Herlambang A."/>
            <person name="Guo Y."/>
            <person name="Takashima Y."/>
            <person name="Narisawa K."/>
            <person name="Ohta H."/>
            <person name="Nishizawa T."/>
        </authorList>
    </citation>
    <scope>NUCLEOTIDE SEQUENCE</scope>
    <source>
        <strain evidence="7">E1425</strain>
    </source>
</reference>
<dbReference type="InterPro" id="IPR002938">
    <property type="entry name" value="FAD-bd"/>
</dbReference>
<evidence type="ECO:0000313" key="8">
    <source>
        <dbReference type="Proteomes" id="UP000827284"/>
    </source>
</evidence>
<proteinExistence type="inferred from homology"/>
<keyword evidence="2" id="KW-0285">Flavoprotein</keyword>
<dbReference type="GO" id="GO:0004497">
    <property type="term" value="F:monooxygenase activity"/>
    <property type="evidence" value="ECO:0007669"/>
    <property type="project" value="InterPro"/>
</dbReference>
<evidence type="ECO:0000313" key="7">
    <source>
        <dbReference type="EMBL" id="GJJ74382.1"/>
    </source>
</evidence>
<dbReference type="PANTHER" id="PTHR47356">
    <property type="entry name" value="FAD-DEPENDENT MONOOXYGENASE ASQG-RELATED"/>
    <property type="match status" value="1"/>
</dbReference>
<evidence type="ECO:0000259" key="6">
    <source>
        <dbReference type="Pfam" id="PF01494"/>
    </source>
</evidence>
<dbReference type="Proteomes" id="UP000827284">
    <property type="component" value="Unassembled WGS sequence"/>
</dbReference>
<dbReference type="EMBL" id="BQFW01000009">
    <property type="protein sequence ID" value="GJJ74382.1"/>
    <property type="molecule type" value="Genomic_DNA"/>
</dbReference>
<protein>
    <recommendedName>
        <fullName evidence="6">FAD-binding domain-containing protein</fullName>
    </recommendedName>
</protein>
<evidence type="ECO:0000256" key="2">
    <source>
        <dbReference type="ARBA" id="ARBA00022630"/>
    </source>
</evidence>
<comment type="caution">
    <text evidence="7">The sequence shown here is derived from an EMBL/GenBank/DDBJ whole genome shotgun (WGS) entry which is preliminary data.</text>
</comment>
<name>A0A9P3HD14_9FUNG</name>
<keyword evidence="8" id="KW-1185">Reference proteome</keyword>
<feature type="domain" description="FAD-binding" evidence="6">
    <location>
        <begin position="290"/>
        <end position="369"/>
    </location>
</feature>
<dbReference type="InterPro" id="IPR036188">
    <property type="entry name" value="FAD/NAD-bd_sf"/>
</dbReference>
<dbReference type="GO" id="GO:0071949">
    <property type="term" value="F:FAD binding"/>
    <property type="evidence" value="ECO:0007669"/>
    <property type="project" value="InterPro"/>
</dbReference>
<evidence type="ECO:0000256" key="5">
    <source>
        <dbReference type="SAM" id="MobiDB-lite"/>
    </source>
</evidence>
<organism evidence="7 8">
    <name type="scientific">Entomortierella parvispora</name>
    <dbReference type="NCBI Taxonomy" id="205924"/>
    <lineage>
        <taxon>Eukaryota</taxon>
        <taxon>Fungi</taxon>
        <taxon>Fungi incertae sedis</taxon>
        <taxon>Mucoromycota</taxon>
        <taxon>Mortierellomycotina</taxon>
        <taxon>Mortierellomycetes</taxon>
        <taxon>Mortierellales</taxon>
        <taxon>Mortierellaceae</taxon>
        <taxon>Entomortierella</taxon>
    </lineage>
</organism>
<dbReference type="InterPro" id="IPR050562">
    <property type="entry name" value="FAD_mOase_fung"/>
</dbReference>
<feature type="compositionally biased region" description="Basic and acidic residues" evidence="5">
    <location>
        <begin position="440"/>
        <end position="451"/>
    </location>
</feature>
<gene>
    <name evidence="7" type="ORF">EMPS_06740</name>
</gene>
<dbReference type="Pfam" id="PF01494">
    <property type="entry name" value="FAD_binding_3"/>
    <property type="match status" value="2"/>
</dbReference>
<keyword evidence="3" id="KW-0274">FAD</keyword>
<accession>A0A9P3HD14</accession>
<dbReference type="PRINTS" id="PR00420">
    <property type="entry name" value="RNGMNOXGNASE"/>
</dbReference>
<evidence type="ECO:0000256" key="4">
    <source>
        <dbReference type="ARBA" id="ARBA00023002"/>
    </source>
</evidence>
<reference evidence="7" key="1">
    <citation type="submission" date="2021-11" db="EMBL/GenBank/DDBJ databases">
        <authorList>
            <person name="Herlambang A."/>
            <person name="Guo Y."/>
            <person name="Takashima Y."/>
            <person name="Nishizawa T."/>
        </authorList>
    </citation>
    <scope>NUCLEOTIDE SEQUENCE</scope>
    <source>
        <strain evidence="7">E1425</strain>
    </source>
</reference>
<comment type="similarity">
    <text evidence="1">Belongs to the paxM FAD-dependent monooxygenase family.</text>
</comment>
<feature type="domain" description="FAD-binding" evidence="6">
    <location>
        <begin position="2"/>
        <end position="167"/>
    </location>
</feature>
<evidence type="ECO:0000256" key="1">
    <source>
        <dbReference type="ARBA" id="ARBA00007992"/>
    </source>
</evidence>
<sequence length="451" mass="51225">MVLISGAGLGGLLLGALLERAKIPYYIFERAAKVKPLGSAMVLGSTVLSVFEQLGILEEFYKFSLPTKQVDFFDEKLKKLATVSMESEEPIAGYPNRLFARPDLYELLLRQVPKDRILLSKKILKVEEEDDKVFIHCSDNSSYEGDVLVGADGAYSAVRQSIFKDMNQQGILPKEDLEDLIAGYTAAVGITEPMDPEKYPQLKDKSNCHFEVVVDGASYSWSVYCLQTNQICWMLVKQYLSAEEGKKAMFMNSEWGPEKNESFLKEFQDWACPYGGTLKDLIDATPKDLISKIYLEHKLFKTWFYKRSVLIGDACHKMLPAAGQGAANAFQDSVILANCLYDLKDNSQASITAAFKSYYDQRFQFAKGACEASKIANKVMAGSTWSDRLMRTLVFNYMPRFMQQKHFEKTYSYRPQVTFLPRAPNRGTGYLVPQPPSTRYTEEQRERERKL</sequence>